<dbReference type="AlphaFoldDB" id="A0A0S4JTT9"/>
<dbReference type="EMBL" id="CYKH01002196">
    <property type="protein sequence ID" value="CUG93802.1"/>
    <property type="molecule type" value="Genomic_DNA"/>
</dbReference>
<dbReference type="Proteomes" id="UP000051952">
    <property type="component" value="Unassembled WGS sequence"/>
</dbReference>
<gene>
    <name evidence="1" type="ORF">BSAL_44850</name>
</gene>
<accession>A0A0S4JTT9</accession>
<evidence type="ECO:0000313" key="2">
    <source>
        <dbReference type="Proteomes" id="UP000051952"/>
    </source>
</evidence>
<reference evidence="2" key="1">
    <citation type="submission" date="2015-09" db="EMBL/GenBank/DDBJ databases">
        <authorList>
            <consortium name="Pathogen Informatics"/>
        </authorList>
    </citation>
    <scope>NUCLEOTIDE SEQUENCE [LARGE SCALE GENOMIC DNA]</scope>
    <source>
        <strain evidence="2">Lake Konstanz</strain>
    </source>
</reference>
<keyword evidence="2" id="KW-1185">Reference proteome</keyword>
<proteinExistence type="predicted"/>
<organism evidence="1 2">
    <name type="scientific">Bodo saltans</name>
    <name type="common">Flagellated protozoan</name>
    <dbReference type="NCBI Taxonomy" id="75058"/>
    <lineage>
        <taxon>Eukaryota</taxon>
        <taxon>Discoba</taxon>
        <taxon>Euglenozoa</taxon>
        <taxon>Kinetoplastea</taxon>
        <taxon>Metakinetoplastina</taxon>
        <taxon>Eubodonida</taxon>
        <taxon>Bodonidae</taxon>
        <taxon>Bodo</taxon>
    </lineage>
</organism>
<protein>
    <submittedName>
        <fullName evidence="1">Uncharacterized protein</fullName>
    </submittedName>
</protein>
<sequence>MPEGELQDEHAAGFDQRISAVVTVCINKHFFGDGDDPSSSSLSLSAAAEAKLKQFNQWQAQTARNERKLAMQQMRQPITFAVHDGGKILCLHSSSTRPAAEGSPHHPVVGSSVMLQHELIGEGDLVDEPLLYGRSLRLPNNMSAAAAAPCDHHHHTSDDDTGAPSCDDQVAAQEYWCLTAAGNNAAMPALSPCFTTVGELIAVPFVDHNGTATFKPRQRGATPPVGGTTRQQLGGRVLSIHPLSNAAWCAVDTNTTVFVVEAVGPLAAQHEMRALVERVKAQLQQPTDRSIGLLHFQELCARPTTNGDDAVVPFTRGECYQLTLKKDLQGVFSTSSLESTLLTYLNDLRRDALQRLNVKDNIARKYLQASVTSVPAMANQKTPPPIADRSLLLQLRSTIAALRHCISTLHLEKRHETMVADIHGEAVDAFCGRIRDELERVCYELEPGHEATLVKRYPTTNHLLCGPELY</sequence>
<evidence type="ECO:0000313" key="1">
    <source>
        <dbReference type="EMBL" id="CUG93802.1"/>
    </source>
</evidence>
<dbReference type="VEuPathDB" id="TriTrypDB:BSAL_44850"/>
<name>A0A0S4JTT9_BODSA</name>